<evidence type="ECO:0000256" key="2">
    <source>
        <dbReference type="ARBA" id="ARBA00022729"/>
    </source>
</evidence>
<accession>A0A4R1GHS7</accession>
<protein>
    <submittedName>
        <fullName evidence="4">Polysaccharide deacetylase</fullName>
    </submittedName>
</protein>
<evidence type="ECO:0000259" key="3">
    <source>
        <dbReference type="PROSITE" id="PS51677"/>
    </source>
</evidence>
<dbReference type="Proteomes" id="UP000295777">
    <property type="component" value="Unassembled WGS sequence"/>
</dbReference>
<dbReference type="AlphaFoldDB" id="A0A4R1GHS7"/>
<feature type="domain" description="NodB homology" evidence="3">
    <location>
        <begin position="70"/>
        <end position="271"/>
    </location>
</feature>
<dbReference type="InterPro" id="IPR051398">
    <property type="entry name" value="Polysacch_Deacetylase"/>
</dbReference>
<keyword evidence="5" id="KW-1185">Reference proteome</keyword>
<organism evidence="4 5">
    <name type="scientific">Phorcysia thermohydrogeniphila</name>
    <dbReference type="NCBI Taxonomy" id="936138"/>
    <lineage>
        <taxon>Bacteria</taxon>
        <taxon>Pseudomonadati</taxon>
        <taxon>Aquificota</taxon>
        <taxon>Aquificia</taxon>
        <taxon>Desulfurobacteriales</taxon>
        <taxon>Desulfurobacteriaceae</taxon>
        <taxon>Phorcysia</taxon>
    </lineage>
</organism>
<evidence type="ECO:0000313" key="5">
    <source>
        <dbReference type="Proteomes" id="UP000295777"/>
    </source>
</evidence>
<dbReference type="Gene3D" id="3.20.20.370">
    <property type="entry name" value="Glycoside hydrolase/deacetylase"/>
    <property type="match status" value="1"/>
</dbReference>
<dbReference type="GO" id="GO:0005975">
    <property type="term" value="P:carbohydrate metabolic process"/>
    <property type="evidence" value="ECO:0007669"/>
    <property type="project" value="InterPro"/>
</dbReference>
<dbReference type="PANTHER" id="PTHR34216">
    <property type="match status" value="1"/>
</dbReference>
<sequence>MFLPKRLLATDNYATILIYHRFGDERYPSTSVSLQDFRKQMEYLKKNGYNVIHLRELYKIVSSGKAIPPKTVVITIDDGYRTTMKAFEILKEYRFPFTVFLYMEAVGRYPDFLTKEELEELQKSGLADFGNHLYSHPDLAVLRAKLSPKEYLKVLEKEEELSRKRFKELLGSEPEFFAFPYGSYDRLSVEFFKKKGYKLLLSQDRGSYSGKEDPIPRMAVVGSLSGFRNFVRNLQIEPLPVVSHYPEIGLLEENPVTVRFLLKEPEKYKNCSIYTSENGWVKAKKKGKVVESPFPLKIKRLKTRIGIRCFNRETGRKAEFFFLAINGEKPRRAGQRKD</sequence>
<dbReference type="Pfam" id="PF01522">
    <property type="entry name" value="Polysacc_deac_1"/>
    <property type="match status" value="1"/>
</dbReference>
<name>A0A4R1GHS7_9BACT</name>
<dbReference type="GO" id="GO:0005576">
    <property type="term" value="C:extracellular region"/>
    <property type="evidence" value="ECO:0007669"/>
    <property type="project" value="UniProtKB-SubCell"/>
</dbReference>
<comment type="caution">
    <text evidence="4">The sequence shown here is derived from an EMBL/GenBank/DDBJ whole genome shotgun (WGS) entry which is preliminary data.</text>
</comment>
<evidence type="ECO:0000313" key="4">
    <source>
        <dbReference type="EMBL" id="TCK05399.1"/>
    </source>
</evidence>
<dbReference type="GO" id="GO:0016810">
    <property type="term" value="F:hydrolase activity, acting on carbon-nitrogen (but not peptide) bonds"/>
    <property type="evidence" value="ECO:0007669"/>
    <property type="project" value="InterPro"/>
</dbReference>
<dbReference type="InterPro" id="IPR002509">
    <property type="entry name" value="NODB_dom"/>
</dbReference>
<dbReference type="PROSITE" id="PS51677">
    <property type="entry name" value="NODB"/>
    <property type="match status" value="1"/>
</dbReference>
<dbReference type="CDD" id="cd10973">
    <property type="entry name" value="CE4_DAC_u4_5s"/>
    <property type="match status" value="1"/>
</dbReference>
<dbReference type="InterPro" id="IPR011330">
    <property type="entry name" value="Glyco_hydro/deAcase_b/a-brl"/>
</dbReference>
<dbReference type="PANTHER" id="PTHR34216:SF3">
    <property type="entry name" value="POLY-BETA-1,6-N-ACETYL-D-GLUCOSAMINE N-DEACETYLASE"/>
    <property type="match status" value="1"/>
</dbReference>
<dbReference type="EMBL" id="SMFV01000002">
    <property type="protein sequence ID" value="TCK05399.1"/>
    <property type="molecule type" value="Genomic_DNA"/>
</dbReference>
<keyword evidence="2" id="KW-0732">Signal</keyword>
<dbReference type="SUPFAM" id="SSF88713">
    <property type="entry name" value="Glycoside hydrolase/deacetylase"/>
    <property type="match status" value="1"/>
</dbReference>
<gene>
    <name evidence="4" type="ORF">CLV27_0827</name>
</gene>
<comment type="subcellular location">
    <subcellularLocation>
        <location evidence="1">Secreted</location>
    </subcellularLocation>
</comment>
<reference evidence="4 5" key="1">
    <citation type="submission" date="2019-03" db="EMBL/GenBank/DDBJ databases">
        <title>Genomic Encyclopedia of Archaeal and Bacterial Type Strains, Phase II (KMG-II): from individual species to whole genera.</title>
        <authorList>
            <person name="Goeker M."/>
        </authorList>
    </citation>
    <scope>NUCLEOTIDE SEQUENCE [LARGE SCALE GENOMIC DNA]</scope>
    <source>
        <strain evidence="4 5">DSM 24425</strain>
    </source>
</reference>
<proteinExistence type="predicted"/>
<evidence type="ECO:0000256" key="1">
    <source>
        <dbReference type="ARBA" id="ARBA00004613"/>
    </source>
</evidence>